<sequence>MLEKPKNNKGGRPPKEVKRLRTLSVKCSFFEGMQIENKAKQVGLSVSEYLREMGLKGAVKFRVKTLHREVLQLTGTLNHIAANLNQIAKKRNSFDELSVLERARLNQQSTSLQKLVTDIKAYLQ</sequence>
<protein>
    <recommendedName>
        <fullName evidence="3">Mobilisation protein (MobC)</fullName>
    </recommendedName>
</protein>
<reference evidence="1 2" key="1">
    <citation type="submission" date="2020-08" db="EMBL/GenBank/DDBJ databases">
        <title>Genomic Encyclopedia of Type Strains, Phase IV (KMG-V): Genome sequencing to study the core and pangenomes of soil and plant-associated prokaryotes.</title>
        <authorList>
            <person name="Whitman W."/>
        </authorList>
    </citation>
    <scope>NUCLEOTIDE SEQUENCE [LARGE SCALE GENOMIC DNA]</scope>
    <source>
        <strain evidence="1 2">MP601</strain>
    </source>
</reference>
<evidence type="ECO:0008006" key="3">
    <source>
        <dbReference type="Google" id="ProtNLM"/>
    </source>
</evidence>
<comment type="caution">
    <text evidence="1">The sequence shown here is derived from an EMBL/GenBank/DDBJ whole genome shotgun (WGS) entry which is preliminary data.</text>
</comment>
<dbReference type="EMBL" id="JACHCA010000013">
    <property type="protein sequence ID" value="MBB6130133.1"/>
    <property type="molecule type" value="Genomic_DNA"/>
</dbReference>
<dbReference type="RefSeq" id="WP_183589036.1">
    <property type="nucleotide sequence ID" value="NZ_JACHCA010000013.1"/>
</dbReference>
<evidence type="ECO:0000313" key="1">
    <source>
        <dbReference type="EMBL" id="MBB6130133.1"/>
    </source>
</evidence>
<dbReference type="AlphaFoldDB" id="A0A841JG51"/>
<accession>A0A841JG51</accession>
<name>A0A841JG51_9SPHI</name>
<organism evidence="1 2">
    <name type="scientific">Mucilaginibacter lappiensis</name>
    <dbReference type="NCBI Taxonomy" id="354630"/>
    <lineage>
        <taxon>Bacteria</taxon>
        <taxon>Pseudomonadati</taxon>
        <taxon>Bacteroidota</taxon>
        <taxon>Sphingobacteriia</taxon>
        <taxon>Sphingobacteriales</taxon>
        <taxon>Sphingobacteriaceae</taxon>
        <taxon>Mucilaginibacter</taxon>
    </lineage>
</organism>
<proteinExistence type="predicted"/>
<dbReference type="InterPro" id="IPR053842">
    <property type="entry name" value="NikA-like"/>
</dbReference>
<dbReference type="Proteomes" id="UP000548326">
    <property type="component" value="Unassembled WGS sequence"/>
</dbReference>
<evidence type="ECO:0000313" key="2">
    <source>
        <dbReference type="Proteomes" id="UP000548326"/>
    </source>
</evidence>
<dbReference type="Pfam" id="PF21983">
    <property type="entry name" value="NikA-like"/>
    <property type="match status" value="1"/>
</dbReference>
<gene>
    <name evidence="1" type="ORF">HDF22_004272</name>
</gene>